<gene>
    <name evidence="1" type="ORF">DSO57_1019895</name>
</gene>
<comment type="caution">
    <text evidence="1">The sequence shown here is derived from an EMBL/GenBank/DDBJ whole genome shotgun (WGS) entry which is preliminary data.</text>
</comment>
<organism evidence="1 2">
    <name type="scientific">Entomophthora muscae</name>
    <dbReference type="NCBI Taxonomy" id="34485"/>
    <lineage>
        <taxon>Eukaryota</taxon>
        <taxon>Fungi</taxon>
        <taxon>Fungi incertae sedis</taxon>
        <taxon>Zoopagomycota</taxon>
        <taxon>Entomophthoromycotina</taxon>
        <taxon>Entomophthoromycetes</taxon>
        <taxon>Entomophthorales</taxon>
        <taxon>Entomophthoraceae</taxon>
        <taxon>Entomophthora</taxon>
    </lineage>
</organism>
<dbReference type="EMBL" id="QTSX02002931">
    <property type="protein sequence ID" value="KAJ9073124.1"/>
    <property type="molecule type" value="Genomic_DNA"/>
</dbReference>
<reference evidence="1" key="1">
    <citation type="submission" date="2022-04" db="EMBL/GenBank/DDBJ databases">
        <title>Genome of the entomopathogenic fungus Entomophthora muscae.</title>
        <authorList>
            <person name="Elya C."/>
            <person name="Lovett B.R."/>
            <person name="Lee E."/>
            <person name="Macias A.M."/>
            <person name="Hajek A.E."/>
            <person name="De Bivort B.L."/>
            <person name="Kasson M.T."/>
            <person name="De Fine Licht H.H."/>
            <person name="Stajich J.E."/>
        </authorList>
    </citation>
    <scope>NUCLEOTIDE SEQUENCE</scope>
    <source>
        <strain evidence="1">Berkeley</strain>
    </source>
</reference>
<protein>
    <submittedName>
        <fullName evidence="1">Uncharacterized protein</fullName>
    </submittedName>
</protein>
<evidence type="ECO:0000313" key="1">
    <source>
        <dbReference type="EMBL" id="KAJ9073124.1"/>
    </source>
</evidence>
<evidence type="ECO:0000313" key="2">
    <source>
        <dbReference type="Proteomes" id="UP001165960"/>
    </source>
</evidence>
<dbReference type="Proteomes" id="UP001165960">
    <property type="component" value="Unassembled WGS sequence"/>
</dbReference>
<proteinExistence type="predicted"/>
<accession>A0ACC2TEV5</accession>
<name>A0ACC2TEV5_9FUNG</name>
<sequence>MSLFFDSELYPKGIHMDKTKKKSEYKISIPSDLYNWISNRIPANEKVLRNIKAKIGEMKLSFSEIIDFGIKSYVATFNLETKWENKMISLLAALNGNTLK</sequence>
<keyword evidence="2" id="KW-1185">Reference proteome</keyword>